<dbReference type="PANTHER" id="PTHR35802:SF1">
    <property type="entry name" value="PROTEASE SYNTHASE AND SPORULATION PROTEIN PAI 2"/>
    <property type="match status" value="1"/>
</dbReference>
<sequence>MVCRATPMSRARALLDGTTALGILRERAYGVFVVPTATAPTAVHLPFLTYEDGDEALRVALHVARANPIHRLIGEGCPARLICNGPDAYITPEWYGMPNEVPTWTYTAVHLTSTARVLPEIVNRDHIDRMVSFFEARMPEKAPWTTESLDPKKMAMMMMMKAIVTIELRIDEVQAQLKLIQHKDEIRHRGAIAGLRRRPDADSHAIADLMQETLSIGRHVRRPRCASPPPRARTGIGRWATPGAKRVSCRCVFNIRSAARSGMADRKCHSSAEPRLTQAQRRLRTLAQHWKAGASR</sequence>
<dbReference type="EMBL" id="CP102774">
    <property type="protein sequence ID" value="UZF86218.1"/>
    <property type="molecule type" value="Genomic_DNA"/>
</dbReference>
<dbReference type="Gene3D" id="2.30.110.10">
    <property type="entry name" value="Electron Transport, Fmn-binding Protein, Chain A"/>
    <property type="match status" value="1"/>
</dbReference>
<evidence type="ECO:0000313" key="1">
    <source>
        <dbReference type="EMBL" id="UZF86218.1"/>
    </source>
</evidence>
<proteinExistence type="predicted"/>
<reference evidence="1" key="1">
    <citation type="submission" date="2022-08" db="EMBL/GenBank/DDBJ databases">
        <title>Complete Genome Sequences of 2 Bosea sp. soil isolates.</title>
        <authorList>
            <person name="Alvarez Arevalo M."/>
            <person name="Sterndorff E.B."/>
            <person name="Faurdal D."/>
            <person name="Joergensen T.S."/>
            <person name="Weber T."/>
        </authorList>
    </citation>
    <scope>NUCLEOTIDE SEQUENCE</scope>
    <source>
        <strain evidence="1">NBC_00436</strain>
    </source>
</reference>
<organism evidence="1">
    <name type="scientific">Bosea sp. NBC_00436</name>
    <dbReference type="NCBI Taxonomy" id="2969620"/>
    <lineage>
        <taxon>Bacteria</taxon>
        <taxon>Pseudomonadati</taxon>
        <taxon>Pseudomonadota</taxon>
        <taxon>Alphaproteobacteria</taxon>
        <taxon>Hyphomicrobiales</taxon>
        <taxon>Boseaceae</taxon>
        <taxon>Bosea</taxon>
    </lineage>
</organism>
<accession>A0A9E8CRL9</accession>
<dbReference type="SUPFAM" id="SSF50475">
    <property type="entry name" value="FMN-binding split barrel"/>
    <property type="match status" value="1"/>
</dbReference>
<dbReference type="AlphaFoldDB" id="A0A9E8CRL9"/>
<dbReference type="InterPro" id="IPR007396">
    <property type="entry name" value="TR_PAI2-type"/>
</dbReference>
<name>A0A9E8CRL9_9HYPH</name>
<dbReference type="InterPro" id="IPR012349">
    <property type="entry name" value="Split_barrel_FMN-bd"/>
</dbReference>
<dbReference type="PANTHER" id="PTHR35802">
    <property type="entry name" value="PROTEASE SYNTHASE AND SPORULATION PROTEIN PAI 2"/>
    <property type="match status" value="1"/>
</dbReference>
<gene>
    <name evidence="1" type="ORF">NWE54_20790</name>
</gene>
<dbReference type="Pfam" id="PF04299">
    <property type="entry name" value="FMN_bind_2"/>
    <property type="match status" value="1"/>
</dbReference>
<protein>
    <submittedName>
        <fullName evidence="1">FMN-binding negative transcriptional regulator</fullName>
    </submittedName>
</protein>